<gene>
    <name evidence="2" type="ORF">VM1G_11572</name>
</gene>
<dbReference type="Proteomes" id="UP000078559">
    <property type="component" value="Chromosome 4"/>
</dbReference>
<keyword evidence="1" id="KW-0812">Transmembrane</keyword>
<proteinExistence type="predicted"/>
<evidence type="ECO:0000256" key="1">
    <source>
        <dbReference type="SAM" id="Phobius"/>
    </source>
</evidence>
<protein>
    <submittedName>
        <fullName evidence="2">Uncharacterized protein</fullName>
    </submittedName>
</protein>
<dbReference type="AlphaFoldDB" id="A0A194VVW8"/>
<sequence length="112" mass="12123">MHIPAQFYQRASTATSWDVELADDVAICIAGGVTILVFIVLAVVISLAGKNVLSSGPGYNPMTNVGPLECFRLHASSGRKTDFAQDYVSQYGTISGAHFFAKRYWDAKLHGI</sequence>
<accession>A0A194VVW8</accession>
<dbReference type="EMBL" id="CM003101">
    <property type="protein sequence ID" value="KUI68371.1"/>
    <property type="molecule type" value="Genomic_DNA"/>
</dbReference>
<organism evidence="2 3">
    <name type="scientific">Cytospora mali</name>
    <name type="common">Apple Valsa canker fungus</name>
    <name type="synonym">Valsa mali</name>
    <dbReference type="NCBI Taxonomy" id="578113"/>
    <lineage>
        <taxon>Eukaryota</taxon>
        <taxon>Fungi</taxon>
        <taxon>Dikarya</taxon>
        <taxon>Ascomycota</taxon>
        <taxon>Pezizomycotina</taxon>
        <taxon>Sordariomycetes</taxon>
        <taxon>Sordariomycetidae</taxon>
        <taxon>Diaporthales</taxon>
        <taxon>Cytosporaceae</taxon>
        <taxon>Cytospora</taxon>
    </lineage>
</organism>
<feature type="transmembrane region" description="Helical" evidence="1">
    <location>
        <begin position="25"/>
        <end position="48"/>
    </location>
</feature>
<reference evidence="2" key="1">
    <citation type="submission" date="2014-12" db="EMBL/GenBank/DDBJ databases">
        <title>Genome Sequence of Valsa Canker Pathogens Uncovers a Specific Adaption of Colonization on Woody Bark.</title>
        <authorList>
            <person name="Yin Z."/>
            <person name="Liu H."/>
            <person name="Gao X."/>
            <person name="Li Z."/>
            <person name="Song N."/>
            <person name="Ke X."/>
            <person name="Dai Q."/>
            <person name="Wu Y."/>
            <person name="Sun Y."/>
            <person name="Xu J.-R."/>
            <person name="Kang Z.K."/>
            <person name="Wang L."/>
            <person name="Huang L."/>
        </authorList>
    </citation>
    <scope>NUCLEOTIDE SEQUENCE [LARGE SCALE GENOMIC DNA]</scope>
    <source>
        <strain evidence="2">03-8</strain>
    </source>
</reference>
<keyword evidence="1" id="KW-0472">Membrane</keyword>
<keyword evidence="3" id="KW-1185">Reference proteome</keyword>
<evidence type="ECO:0000313" key="2">
    <source>
        <dbReference type="EMBL" id="KUI68371.1"/>
    </source>
</evidence>
<keyword evidence="1" id="KW-1133">Transmembrane helix</keyword>
<evidence type="ECO:0000313" key="3">
    <source>
        <dbReference type="Proteomes" id="UP000078559"/>
    </source>
</evidence>
<name>A0A194VVW8_CYTMA</name>